<dbReference type="Pfam" id="PF02606">
    <property type="entry name" value="LpxK"/>
    <property type="match status" value="1"/>
</dbReference>
<keyword evidence="6" id="KW-0441">Lipid A biosynthesis</keyword>
<evidence type="ECO:0000256" key="11">
    <source>
        <dbReference type="ARBA" id="ARBA00023098"/>
    </source>
</evidence>
<name>A0A519BJ81_ACIG2</name>
<dbReference type="GO" id="GO:0005524">
    <property type="term" value="F:ATP binding"/>
    <property type="evidence" value="ECO:0007669"/>
    <property type="project" value="UniProtKB-KW"/>
</dbReference>
<evidence type="ECO:0000256" key="2">
    <source>
        <dbReference type="ARBA" id="ARBA00004870"/>
    </source>
</evidence>
<dbReference type="InterPro" id="IPR003758">
    <property type="entry name" value="LpxK"/>
</dbReference>
<keyword evidence="5" id="KW-0444">Lipid biosynthesis</keyword>
<keyword evidence="10" id="KW-0067">ATP-binding</keyword>
<dbReference type="Proteomes" id="UP000316562">
    <property type="component" value="Unassembled WGS sequence"/>
</dbReference>
<keyword evidence="11" id="KW-0443">Lipid metabolism</keyword>
<reference evidence="13 14" key="1">
    <citation type="journal article" date="2019" name="ISME J.">
        <title>Insights into ecological role of a new deltaproteobacterial order Candidatus Acidulodesulfobacterales by metagenomics and metatranscriptomics.</title>
        <authorList>
            <person name="Tan S."/>
            <person name="Liu J."/>
            <person name="Fang Y."/>
            <person name="Hedlund B.P."/>
            <person name="Lian Z.H."/>
            <person name="Huang L.Y."/>
            <person name="Li J.T."/>
            <person name="Huang L.N."/>
            <person name="Li W.J."/>
            <person name="Jiang H.C."/>
            <person name="Dong H.L."/>
            <person name="Shu W.S."/>
        </authorList>
    </citation>
    <scope>NUCLEOTIDE SEQUENCE [LARGE SCALE GENOMIC DNA]</scope>
    <source>
        <strain evidence="13">AP2</strain>
    </source>
</reference>
<evidence type="ECO:0000313" key="14">
    <source>
        <dbReference type="Proteomes" id="UP000316562"/>
    </source>
</evidence>
<keyword evidence="7" id="KW-0808">Transferase</keyword>
<dbReference type="UniPathway" id="UPA00359">
    <property type="reaction ID" value="UER00482"/>
</dbReference>
<evidence type="ECO:0000256" key="9">
    <source>
        <dbReference type="ARBA" id="ARBA00022777"/>
    </source>
</evidence>
<evidence type="ECO:0000256" key="12">
    <source>
        <dbReference type="ARBA" id="ARBA00029757"/>
    </source>
</evidence>
<dbReference type="GO" id="GO:0009029">
    <property type="term" value="F:lipid-A 4'-kinase activity"/>
    <property type="evidence" value="ECO:0007669"/>
    <property type="project" value="UniProtKB-EC"/>
</dbReference>
<evidence type="ECO:0000256" key="1">
    <source>
        <dbReference type="ARBA" id="ARBA00002274"/>
    </source>
</evidence>
<proteinExistence type="predicted"/>
<evidence type="ECO:0000313" key="13">
    <source>
        <dbReference type="EMBL" id="RZD17324.1"/>
    </source>
</evidence>
<evidence type="ECO:0000256" key="6">
    <source>
        <dbReference type="ARBA" id="ARBA00022556"/>
    </source>
</evidence>
<dbReference type="EC" id="2.7.1.130" evidence="3"/>
<comment type="pathway">
    <text evidence="2">Glycolipid biosynthesis; lipid IV(A) biosynthesis; lipid IV(A) from (3R)-3-hydroxytetradecanoyl-[acyl-carrier-protein] and UDP-N-acetyl-alpha-D-glucosamine: step 6/6.</text>
</comment>
<comment type="function">
    <text evidence="1">Transfers the gamma-phosphate of ATP to the 4'-position of a tetraacyldisaccharide 1-phosphate intermediate (termed DS-1-P) to form tetraacyldisaccharide 1,4'-bis-phosphate (lipid IVA).</text>
</comment>
<keyword evidence="8" id="KW-0547">Nucleotide-binding</keyword>
<sequence length="385" mass="43611">MYIAGWEYDNKHLLSDETLLLIEKFKSLNQEVPVVVSKNRFKASMLCLQETTYVNLRDLYETESFDFNNVDDNISGISENFENENETENENASAVVTAAATDADSVREPVHAAVGGGIDVNNNSHYDDGEFSSHCAYGDVHDKYEKYKRISIIDDGFTALNIKKNLNIILIDGTKNLFGQFVIPAGVLREPASSVRYADCIIISKTAEHDLSLEAEIRKYNKSCPIFYSYYVPSNIKGGLGGREVIPCGQASNGNEMAAKKAAVICGIGNPEYFYKNIKSCGFYISDTFEYGDHHNYKYEDILKLKSITDSHEDITIITTLKDYVKLKNFRLKFPDVIDKLYYLDFEVKIDGEFYDFIIEKYFDYIGNIKSELADKVKNSLAINQ</sequence>
<organism evidence="13 14">
    <name type="scientific">Acididesulfobacter guangdongensis</name>
    <dbReference type="NCBI Taxonomy" id="2597225"/>
    <lineage>
        <taxon>Bacteria</taxon>
        <taxon>Deltaproteobacteria</taxon>
        <taxon>Candidatus Acidulodesulfobacterales</taxon>
        <taxon>Candidatus Acididesulfobacter</taxon>
    </lineage>
</organism>
<dbReference type="PANTHER" id="PTHR42724">
    <property type="entry name" value="TETRAACYLDISACCHARIDE 4'-KINASE"/>
    <property type="match status" value="1"/>
</dbReference>
<protein>
    <recommendedName>
        <fullName evidence="4">Tetraacyldisaccharide 4'-kinase</fullName>
        <ecNumber evidence="3">2.7.1.130</ecNumber>
    </recommendedName>
    <alternativeName>
        <fullName evidence="12">Lipid A 4'-kinase</fullName>
    </alternativeName>
</protein>
<dbReference type="GO" id="GO:0009244">
    <property type="term" value="P:lipopolysaccharide core region biosynthetic process"/>
    <property type="evidence" value="ECO:0007669"/>
    <property type="project" value="TreeGrafter"/>
</dbReference>
<comment type="caution">
    <text evidence="13">The sequence shown here is derived from an EMBL/GenBank/DDBJ whole genome shotgun (WGS) entry which is preliminary data.</text>
</comment>
<dbReference type="GO" id="GO:0005886">
    <property type="term" value="C:plasma membrane"/>
    <property type="evidence" value="ECO:0007669"/>
    <property type="project" value="TreeGrafter"/>
</dbReference>
<keyword evidence="9" id="KW-0418">Kinase</keyword>
<evidence type="ECO:0000256" key="10">
    <source>
        <dbReference type="ARBA" id="ARBA00022840"/>
    </source>
</evidence>
<dbReference type="PANTHER" id="PTHR42724:SF1">
    <property type="entry name" value="TETRAACYLDISACCHARIDE 4'-KINASE, MITOCHONDRIAL-RELATED"/>
    <property type="match status" value="1"/>
</dbReference>
<gene>
    <name evidence="13" type="ORF">EVJ46_03595</name>
</gene>
<accession>A0A519BJ81</accession>
<evidence type="ECO:0000256" key="8">
    <source>
        <dbReference type="ARBA" id="ARBA00022741"/>
    </source>
</evidence>
<evidence type="ECO:0000256" key="7">
    <source>
        <dbReference type="ARBA" id="ARBA00022679"/>
    </source>
</evidence>
<dbReference type="AlphaFoldDB" id="A0A519BJ81"/>
<evidence type="ECO:0000256" key="5">
    <source>
        <dbReference type="ARBA" id="ARBA00022516"/>
    </source>
</evidence>
<evidence type="ECO:0000256" key="3">
    <source>
        <dbReference type="ARBA" id="ARBA00012071"/>
    </source>
</evidence>
<dbReference type="EMBL" id="SGBC01000001">
    <property type="protein sequence ID" value="RZD17324.1"/>
    <property type="molecule type" value="Genomic_DNA"/>
</dbReference>
<evidence type="ECO:0000256" key="4">
    <source>
        <dbReference type="ARBA" id="ARBA00016436"/>
    </source>
</evidence>
<dbReference type="GO" id="GO:0009245">
    <property type="term" value="P:lipid A biosynthetic process"/>
    <property type="evidence" value="ECO:0007669"/>
    <property type="project" value="UniProtKB-KW"/>
</dbReference>